<dbReference type="Gene3D" id="3.40.50.300">
    <property type="entry name" value="P-loop containing nucleotide triphosphate hydrolases"/>
    <property type="match status" value="1"/>
</dbReference>
<dbReference type="AlphaFoldDB" id="A0A517ZGC0"/>
<organism evidence="1 2">
    <name type="scientific">Maioricimonas rarisocia</name>
    <dbReference type="NCBI Taxonomy" id="2528026"/>
    <lineage>
        <taxon>Bacteria</taxon>
        <taxon>Pseudomonadati</taxon>
        <taxon>Planctomycetota</taxon>
        <taxon>Planctomycetia</taxon>
        <taxon>Planctomycetales</taxon>
        <taxon>Planctomycetaceae</taxon>
        <taxon>Maioricimonas</taxon>
    </lineage>
</organism>
<dbReference type="InterPro" id="IPR027417">
    <property type="entry name" value="P-loop_NTPase"/>
</dbReference>
<dbReference type="KEGG" id="mri:Mal4_58570"/>
<dbReference type="OrthoDB" id="9777890at2"/>
<dbReference type="Pfam" id="PF13469">
    <property type="entry name" value="Sulfotransfer_3"/>
    <property type="match status" value="1"/>
</dbReference>
<dbReference type="SUPFAM" id="SSF52540">
    <property type="entry name" value="P-loop containing nucleoside triphosphate hydrolases"/>
    <property type="match status" value="1"/>
</dbReference>
<evidence type="ECO:0000313" key="1">
    <source>
        <dbReference type="EMBL" id="QDU41489.1"/>
    </source>
</evidence>
<evidence type="ECO:0000313" key="2">
    <source>
        <dbReference type="Proteomes" id="UP000320496"/>
    </source>
</evidence>
<protein>
    <recommendedName>
        <fullName evidence="3">Sulfotransferase domain protein</fullName>
    </recommendedName>
</protein>
<name>A0A517ZGC0_9PLAN</name>
<keyword evidence="2" id="KW-1185">Reference proteome</keyword>
<dbReference type="EMBL" id="CP036275">
    <property type="protein sequence ID" value="QDU41489.1"/>
    <property type="molecule type" value="Genomic_DNA"/>
</dbReference>
<dbReference type="Proteomes" id="UP000320496">
    <property type="component" value="Chromosome"/>
</dbReference>
<proteinExistence type="predicted"/>
<reference evidence="1 2" key="1">
    <citation type="submission" date="2019-02" db="EMBL/GenBank/DDBJ databases">
        <title>Deep-cultivation of Planctomycetes and their phenomic and genomic characterization uncovers novel biology.</title>
        <authorList>
            <person name="Wiegand S."/>
            <person name="Jogler M."/>
            <person name="Boedeker C."/>
            <person name="Pinto D."/>
            <person name="Vollmers J."/>
            <person name="Rivas-Marin E."/>
            <person name="Kohn T."/>
            <person name="Peeters S.H."/>
            <person name="Heuer A."/>
            <person name="Rast P."/>
            <person name="Oberbeckmann S."/>
            <person name="Bunk B."/>
            <person name="Jeske O."/>
            <person name="Meyerdierks A."/>
            <person name="Storesund J.E."/>
            <person name="Kallscheuer N."/>
            <person name="Luecker S."/>
            <person name="Lage O.M."/>
            <person name="Pohl T."/>
            <person name="Merkel B.J."/>
            <person name="Hornburger P."/>
            <person name="Mueller R.-W."/>
            <person name="Bruemmer F."/>
            <person name="Labrenz M."/>
            <person name="Spormann A.M."/>
            <person name="Op den Camp H."/>
            <person name="Overmann J."/>
            <person name="Amann R."/>
            <person name="Jetten M.S.M."/>
            <person name="Mascher T."/>
            <person name="Medema M.H."/>
            <person name="Devos D.P."/>
            <person name="Kaster A.-K."/>
            <person name="Ovreas L."/>
            <person name="Rohde M."/>
            <person name="Galperin M.Y."/>
            <person name="Jogler C."/>
        </authorList>
    </citation>
    <scope>NUCLEOTIDE SEQUENCE [LARGE SCALE GENOMIC DNA]</scope>
    <source>
        <strain evidence="1 2">Mal4</strain>
    </source>
</reference>
<gene>
    <name evidence="1" type="ORF">Mal4_58570</name>
</gene>
<accession>A0A517ZGC0</accession>
<dbReference type="RefSeq" id="WP_145372952.1">
    <property type="nucleotide sequence ID" value="NZ_CP036275.1"/>
</dbReference>
<evidence type="ECO:0008006" key="3">
    <source>
        <dbReference type="Google" id="ProtNLM"/>
    </source>
</evidence>
<sequence>MSTTTAPPPAPIAPVHKSAGNDGDRYASFHVPWSEHLLSGVVATLPRLWKRLGNLETFALQQELADIRIERPVYIAGIARSGSTILLEAIAAHRCVGTHQYRDFPGLMTPVWWNRALSRQPVSPPVERAHGDGLMITPESPEALEEVLWMAYFNHLHDPDVSNVLGRDIDRADFARFYTEHLRKLLLVRGASRYASKGNYNFTRLAYLQSLFADARFLVTIRHPVHHIASLMKQHRLFVEGERRHPRALVRMQRVGHFEFGLDRRAINVGNAETIEEIESLWENGDDVRGWARYWAHLYGWMADQLKDDRQLAEAVRVVRFEDMCDDAAGELEQIRLHCELNADANMEAFAGQIHAPTYYRPDFTDRELEVIHDETAATAARYGYGEEVGIRN</sequence>